<feature type="transmembrane region" description="Helical" evidence="2">
    <location>
        <begin position="61"/>
        <end position="83"/>
    </location>
</feature>
<feature type="transmembrane region" description="Helical" evidence="2">
    <location>
        <begin position="20"/>
        <end position="40"/>
    </location>
</feature>
<organism evidence="3 4">
    <name type="scientific">Mycena chlorophos</name>
    <name type="common">Agaric fungus</name>
    <name type="synonym">Agaricus chlorophos</name>
    <dbReference type="NCBI Taxonomy" id="658473"/>
    <lineage>
        <taxon>Eukaryota</taxon>
        <taxon>Fungi</taxon>
        <taxon>Dikarya</taxon>
        <taxon>Basidiomycota</taxon>
        <taxon>Agaricomycotina</taxon>
        <taxon>Agaricomycetes</taxon>
        <taxon>Agaricomycetidae</taxon>
        <taxon>Agaricales</taxon>
        <taxon>Marasmiineae</taxon>
        <taxon>Mycenaceae</taxon>
        <taxon>Mycena</taxon>
    </lineage>
</organism>
<keyword evidence="4" id="KW-1185">Reference proteome</keyword>
<evidence type="ECO:0000313" key="3">
    <source>
        <dbReference type="EMBL" id="KAF7319136.1"/>
    </source>
</evidence>
<evidence type="ECO:0000256" key="2">
    <source>
        <dbReference type="SAM" id="Phobius"/>
    </source>
</evidence>
<dbReference type="Proteomes" id="UP000613580">
    <property type="component" value="Unassembled WGS sequence"/>
</dbReference>
<sequence length="376" mass="41350">MVDWQSSAELAKDGLVFSRFMHVLLGVYIWEWATSLPFDFDYIFGRRVFRWPMVFYFLNRYCLLFALIGIAIALNVTTSVPFVSSSSWSPHIPPSEINCQSLYTANQVFGNAAIGLASINFSLRTIAVWNQRWFIWVPLTAVIMGHWSLLLHGVLLKAEWIPDEGGCVITSTSNRILAITFIYSMAFDLTVLILTAWKLLFPAARRSRLVSLIFNDGLIYFVIAFLSNLLATIFMLLNLNAVMSIIANVPAAIASTIVACRAVRRLANYNQTGAQMFGAGQTTAGSTLAFRNTNGSMGVGGPGAQRPKVVTNFGSKDGVHVQMDTFESPTTAVERSYLEYDAATGKLVRSAGSPQSDPEAQLGGDGEFKRPPDEGL</sequence>
<comment type="caution">
    <text evidence="3">The sequence shown here is derived from an EMBL/GenBank/DDBJ whole genome shotgun (WGS) entry which is preliminary data.</text>
</comment>
<feature type="transmembrane region" description="Helical" evidence="2">
    <location>
        <begin position="218"/>
        <end position="237"/>
    </location>
</feature>
<reference evidence="3" key="1">
    <citation type="submission" date="2020-05" db="EMBL/GenBank/DDBJ databases">
        <title>Mycena genomes resolve the evolution of fungal bioluminescence.</title>
        <authorList>
            <person name="Tsai I.J."/>
        </authorList>
    </citation>
    <scope>NUCLEOTIDE SEQUENCE</scope>
    <source>
        <strain evidence="3">110903Hualien_Pintung</strain>
    </source>
</reference>
<feature type="transmembrane region" description="Helical" evidence="2">
    <location>
        <begin position="243"/>
        <end position="263"/>
    </location>
</feature>
<evidence type="ECO:0000256" key="1">
    <source>
        <dbReference type="SAM" id="MobiDB-lite"/>
    </source>
</evidence>
<feature type="transmembrane region" description="Helical" evidence="2">
    <location>
        <begin position="103"/>
        <end position="121"/>
    </location>
</feature>
<gene>
    <name evidence="3" type="ORF">HMN09_00250000</name>
</gene>
<evidence type="ECO:0000313" key="4">
    <source>
        <dbReference type="Proteomes" id="UP000613580"/>
    </source>
</evidence>
<feature type="region of interest" description="Disordered" evidence="1">
    <location>
        <begin position="348"/>
        <end position="376"/>
    </location>
</feature>
<feature type="transmembrane region" description="Helical" evidence="2">
    <location>
        <begin position="133"/>
        <end position="156"/>
    </location>
</feature>
<dbReference type="AlphaFoldDB" id="A0A8H6TM16"/>
<protein>
    <submittedName>
        <fullName evidence="3">Uncharacterized protein</fullName>
    </submittedName>
</protein>
<keyword evidence="2" id="KW-0812">Transmembrane</keyword>
<feature type="transmembrane region" description="Helical" evidence="2">
    <location>
        <begin position="176"/>
        <end position="197"/>
    </location>
</feature>
<accession>A0A8H6TM16</accession>
<name>A0A8H6TM16_MYCCL</name>
<feature type="compositionally biased region" description="Basic and acidic residues" evidence="1">
    <location>
        <begin position="366"/>
        <end position="376"/>
    </location>
</feature>
<dbReference type="OrthoDB" id="3197626at2759"/>
<dbReference type="EMBL" id="JACAZE010000003">
    <property type="protein sequence ID" value="KAF7319136.1"/>
    <property type="molecule type" value="Genomic_DNA"/>
</dbReference>
<keyword evidence="2" id="KW-1133">Transmembrane helix</keyword>
<proteinExistence type="predicted"/>
<keyword evidence="2" id="KW-0472">Membrane</keyword>